<accession>A0A848MD39</accession>
<evidence type="ECO:0000313" key="2">
    <source>
        <dbReference type="Proteomes" id="UP000565468"/>
    </source>
</evidence>
<reference evidence="1 2" key="1">
    <citation type="submission" date="2020-04" db="EMBL/GenBank/DDBJ databases">
        <title>Paenibacillus algicola sp. nov., a novel marine bacterium producing alginate lyase.</title>
        <authorList>
            <person name="Huang H."/>
        </authorList>
    </citation>
    <scope>NUCLEOTIDE SEQUENCE [LARGE SCALE GENOMIC DNA]</scope>
    <source>
        <strain evidence="1 2">L7-75</strain>
    </source>
</reference>
<organism evidence="1 2">
    <name type="scientific">Paenibacillus lemnae</name>
    <dbReference type="NCBI Taxonomy" id="1330551"/>
    <lineage>
        <taxon>Bacteria</taxon>
        <taxon>Bacillati</taxon>
        <taxon>Bacillota</taxon>
        <taxon>Bacilli</taxon>
        <taxon>Bacillales</taxon>
        <taxon>Paenibacillaceae</taxon>
        <taxon>Paenibacillus</taxon>
    </lineage>
</organism>
<dbReference type="AlphaFoldDB" id="A0A848MD39"/>
<comment type="caution">
    <text evidence="1">The sequence shown here is derived from an EMBL/GenBank/DDBJ whole genome shotgun (WGS) entry which is preliminary data.</text>
</comment>
<evidence type="ECO:0000313" key="1">
    <source>
        <dbReference type="EMBL" id="NMO97952.1"/>
    </source>
</evidence>
<proteinExistence type="predicted"/>
<keyword evidence="2" id="KW-1185">Reference proteome</keyword>
<dbReference type="EMBL" id="JABBPN010000026">
    <property type="protein sequence ID" value="NMO97952.1"/>
    <property type="molecule type" value="Genomic_DNA"/>
</dbReference>
<dbReference type="RefSeq" id="WP_169506726.1">
    <property type="nucleotide sequence ID" value="NZ_JABBPN010000026.1"/>
</dbReference>
<name>A0A848MD39_PAELE</name>
<protein>
    <submittedName>
        <fullName evidence="1">Uncharacterized protein</fullName>
    </submittedName>
</protein>
<dbReference type="Proteomes" id="UP000565468">
    <property type="component" value="Unassembled WGS sequence"/>
</dbReference>
<gene>
    <name evidence="1" type="ORF">HII30_19510</name>
</gene>
<sequence length="68" mass="7682">MARTRTQKALRKAERAGTWCASGMRRTNEDFGALSQHVRIKPGKQEILQKVKHKKRIGNDDAFFVAAA</sequence>